<dbReference type="Pfam" id="PF00440">
    <property type="entry name" value="TetR_N"/>
    <property type="match status" value="1"/>
</dbReference>
<evidence type="ECO:0000256" key="3">
    <source>
        <dbReference type="ARBA" id="ARBA00023163"/>
    </source>
</evidence>
<accession>A0AAT9GWC2</accession>
<dbReference type="PANTHER" id="PTHR47506">
    <property type="entry name" value="TRANSCRIPTIONAL REGULATORY PROTEIN"/>
    <property type="match status" value="1"/>
</dbReference>
<dbReference type="PROSITE" id="PS50977">
    <property type="entry name" value="HTH_TETR_2"/>
    <property type="match status" value="1"/>
</dbReference>
<feature type="domain" description="HTH tetR-type" evidence="5">
    <location>
        <begin position="9"/>
        <end position="69"/>
    </location>
</feature>
<feature type="DNA-binding region" description="H-T-H motif" evidence="4">
    <location>
        <begin position="32"/>
        <end position="51"/>
    </location>
</feature>
<gene>
    <name evidence="6" type="ORF">CFS9_01660</name>
</gene>
<keyword evidence="3" id="KW-0804">Transcription</keyword>
<dbReference type="InterPro" id="IPR036271">
    <property type="entry name" value="Tet_transcr_reg_TetR-rel_C_sf"/>
</dbReference>
<protein>
    <submittedName>
        <fullName evidence="6">TetR/AcrR family transcriptional regulator</fullName>
    </submittedName>
</protein>
<dbReference type="AlphaFoldDB" id="A0AAT9GWC2"/>
<dbReference type="Pfam" id="PF16925">
    <property type="entry name" value="TetR_C_13"/>
    <property type="match status" value="1"/>
</dbReference>
<evidence type="ECO:0000256" key="4">
    <source>
        <dbReference type="PROSITE-ProRule" id="PRU00335"/>
    </source>
</evidence>
<dbReference type="SUPFAM" id="SSF48498">
    <property type="entry name" value="Tetracyclin repressor-like, C-terminal domain"/>
    <property type="match status" value="1"/>
</dbReference>
<name>A0AAT9GWC2_9FLAO</name>
<dbReference type="Gene3D" id="1.10.357.10">
    <property type="entry name" value="Tetracycline Repressor, domain 2"/>
    <property type="match status" value="1"/>
</dbReference>
<keyword evidence="1" id="KW-0805">Transcription regulation</keyword>
<evidence type="ECO:0000256" key="2">
    <source>
        <dbReference type="ARBA" id="ARBA00023125"/>
    </source>
</evidence>
<sequence length="201" mass="22484">MIIENWRMMNTSEFILDKVAPVFNRQGYVGTSLTDITRATGLTKGAIYCNFANKEELALKSFQLNVDVAITPLFKIVASTTGSLEKLYAITKYQRSYYDRVKDRGGCPMLRVGVDTKFINPLLFKSAQSLSERFITGLSNIISEGIVSGEIQKNVDPLHYAKLLLSLIEGSSLLAFTHNDGTYITTAMDFIDHAIIEKIRK</sequence>
<dbReference type="InterPro" id="IPR011075">
    <property type="entry name" value="TetR_C"/>
</dbReference>
<dbReference type="PRINTS" id="PR00455">
    <property type="entry name" value="HTHTETR"/>
</dbReference>
<evidence type="ECO:0000313" key="6">
    <source>
        <dbReference type="EMBL" id="BFM41525.1"/>
    </source>
</evidence>
<dbReference type="EMBL" id="AP031573">
    <property type="protein sequence ID" value="BFM41525.1"/>
    <property type="molecule type" value="Genomic_DNA"/>
</dbReference>
<evidence type="ECO:0000256" key="1">
    <source>
        <dbReference type="ARBA" id="ARBA00023015"/>
    </source>
</evidence>
<proteinExistence type="predicted"/>
<organism evidence="6">
    <name type="scientific">Flavobacterium sp. CFS9</name>
    <dbReference type="NCBI Taxonomy" id="3143118"/>
    <lineage>
        <taxon>Bacteria</taxon>
        <taxon>Pseudomonadati</taxon>
        <taxon>Bacteroidota</taxon>
        <taxon>Flavobacteriia</taxon>
        <taxon>Flavobacteriales</taxon>
        <taxon>Flavobacteriaceae</taxon>
        <taxon>Flavobacterium</taxon>
    </lineage>
</organism>
<dbReference type="GO" id="GO:0003677">
    <property type="term" value="F:DNA binding"/>
    <property type="evidence" value="ECO:0007669"/>
    <property type="project" value="UniProtKB-UniRule"/>
</dbReference>
<evidence type="ECO:0000259" key="5">
    <source>
        <dbReference type="PROSITE" id="PS50977"/>
    </source>
</evidence>
<dbReference type="InterPro" id="IPR001647">
    <property type="entry name" value="HTH_TetR"/>
</dbReference>
<keyword evidence="2 4" id="KW-0238">DNA-binding</keyword>
<reference evidence="6" key="1">
    <citation type="submission" date="2024-05" db="EMBL/GenBank/DDBJ databases">
        <title>Whole-Genome Sequence of CFS9, a Potential Fish Probiotic Isolated from the Body Surface of Silurus asotus.</title>
        <authorList>
            <person name="Kojima M."/>
            <person name="Tobioka K."/>
            <person name="Yokota K."/>
            <person name="Nakatani H."/>
            <person name="Hori K."/>
            <person name="Tamaru Y."/>
            <person name="Okazaki F."/>
        </authorList>
    </citation>
    <scope>NUCLEOTIDE SEQUENCE</scope>
    <source>
        <strain evidence="6">CFS9</strain>
    </source>
</reference>
<dbReference type="SUPFAM" id="SSF46689">
    <property type="entry name" value="Homeodomain-like"/>
    <property type="match status" value="1"/>
</dbReference>
<dbReference type="PANTHER" id="PTHR47506:SF3">
    <property type="entry name" value="HTH-TYPE TRANSCRIPTIONAL REGULATOR LMRA"/>
    <property type="match status" value="1"/>
</dbReference>
<dbReference type="InterPro" id="IPR009057">
    <property type="entry name" value="Homeodomain-like_sf"/>
</dbReference>